<organism evidence="1 2">
    <name type="scientific">Cohnella nanjingensis</name>
    <dbReference type="NCBI Taxonomy" id="1387779"/>
    <lineage>
        <taxon>Bacteria</taxon>
        <taxon>Bacillati</taxon>
        <taxon>Bacillota</taxon>
        <taxon>Bacilli</taxon>
        <taxon>Bacillales</taxon>
        <taxon>Paenibacillaceae</taxon>
        <taxon>Cohnella</taxon>
    </lineage>
</organism>
<dbReference type="InterPro" id="IPR010985">
    <property type="entry name" value="Ribbon_hlx_hlx"/>
</dbReference>
<gene>
    <name evidence="1" type="ORF">H7C19_18295</name>
</gene>
<comment type="caution">
    <text evidence="1">The sequence shown here is derived from an EMBL/GenBank/DDBJ whole genome shotgun (WGS) entry which is preliminary data.</text>
</comment>
<keyword evidence="2" id="KW-1185">Reference proteome</keyword>
<dbReference type="SUPFAM" id="SSF47598">
    <property type="entry name" value="Ribbon-helix-helix"/>
    <property type="match status" value="1"/>
</dbReference>
<name>A0A7X0RSA6_9BACL</name>
<protein>
    <submittedName>
        <fullName evidence="1">Ribbon-helix-helix protein, CopG family</fullName>
    </submittedName>
</protein>
<evidence type="ECO:0000313" key="1">
    <source>
        <dbReference type="EMBL" id="MBB6672635.1"/>
    </source>
</evidence>
<evidence type="ECO:0000313" key="2">
    <source>
        <dbReference type="Proteomes" id="UP000547209"/>
    </source>
</evidence>
<reference evidence="1 2" key="1">
    <citation type="submission" date="2020-08" db="EMBL/GenBank/DDBJ databases">
        <title>Cohnella phylogeny.</title>
        <authorList>
            <person name="Dunlap C."/>
        </authorList>
    </citation>
    <scope>NUCLEOTIDE SEQUENCE [LARGE SCALE GENOMIC DNA]</scope>
    <source>
        <strain evidence="1 2">DSM 28246</strain>
    </source>
</reference>
<dbReference type="InterPro" id="IPR008651">
    <property type="entry name" value="Uncharacterised_HicB"/>
</dbReference>
<accession>A0A7X0RSA6</accession>
<dbReference type="GO" id="GO:0006355">
    <property type="term" value="P:regulation of DNA-templated transcription"/>
    <property type="evidence" value="ECO:0007669"/>
    <property type="project" value="InterPro"/>
</dbReference>
<dbReference type="Pfam" id="PF05534">
    <property type="entry name" value="HicB"/>
    <property type="match status" value="1"/>
</dbReference>
<sequence>MNSNRSQLTLRITSSLDEKLSELSQAMGVSKNAFILMILNKEVKQ</sequence>
<proteinExistence type="predicted"/>
<dbReference type="RefSeq" id="WP_185144146.1">
    <property type="nucleotide sequence ID" value="NZ_JACJVP010000029.1"/>
</dbReference>
<dbReference type="AlphaFoldDB" id="A0A7X0RSA6"/>
<dbReference type="Proteomes" id="UP000547209">
    <property type="component" value="Unassembled WGS sequence"/>
</dbReference>
<dbReference type="EMBL" id="JACJVP010000029">
    <property type="protein sequence ID" value="MBB6672635.1"/>
    <property type="molecule type" value="Genomic_DNA"/>
</dbReference>